<name>A0A2S2HFK2_9CAUD</name>
<organism evidence="1 2">
    <name type="scientific">Escherichia phage Ebrios</name>
    <dbReference type="NCBI Taxonomy" id="2099356"/>
    <lineage>
        <taxon>Viruses</taxon>
        <taxon>Duplodnaviria</taxon>
        <taxon>Heunggongvirae</taxon>
        <taxon>Uroviricota</taxon>
        <taxon>Caudoviricetes</taxon>
        <taxon>Autographivirales</taxon>
        <taxon>Autotranscriptaviridae</taxon>
        <taxon>Studiervirinae</taxon>
        <taxon>Ebriosvirus</taxon>
        <taxon>Ebriosvirus ebrios</taxon>
        <taxon>Teseptimavirus ebrios</taxon>
    </lineage>
</organism>
<keyword evidence="2" id="KW-1185">Reference proteome</keyword>
<gene>
    <name evidence="1" type="ORF">ebrios_46A</name>
</gene>
<evidence type="ECO:0000313" key="2">
    <source>
        <dbReference type="Proteomes" id="UP000240985"/>
    </source>
</evidence>
<dbReference type="Proteomes" id="UP000240985">
    <property type="component" value="Segment"/>
</dbReference>
<evidence type="ECO:0000313" key="1">
    <source>
        <dbReference type="EMBL" id="AWL54351.1"/>
    </source>
</evidence>
<sequence length="55" mass="5838">MATPPSSGLPCTRGAVKKTCTTHSVSHRCSERSTTRTLRPCLVHLPTLCASIGKT</sequence>
<reference evidence="1 2" key="1">
    <citation type="submission" date="2018-02" db="EMBL/GenBank/DDBJ databases">
        <title>Complete Genome Sequence of Ebrios, a novel T7-like phage isolated from the Lagoon Ebrie in Abidjan.</title>
        <authorList>
            <person name="Ngazoa-Kakou S."/>
            <person name="Philippe C."/>
            <person name="Tremblay D.M."/>
            <person name="Loignon S."/>
            <person name="Koudou A."/>
            <person name="Abole A."/>
            <person name="Coulibaly D.N."/>
            <person name="Kan Kouassi S."/>
            <person name="Kouame-Sina M."/>
            <person name="Aoussi S."/>
            <person name="Dosso M."/>
            <person name="Moineau S."/>
        </authorList>
    </citation>
    <scope>NUCLEOTIDE SEQUENCE [LARGE SCALE GENOMIC DNA]</scope>
</reference>
<dbReference type="InterPro" id="IPR020148">
    <property type="entry name" value="DUF5477"/>
</dbReference>
<dbReference type="EMBL" id="MG966531">
    <property type="protein sequence ID" value="AWL54351.1"/>
    <property type="molecule type" value="Genomic_DNA"/>
</dbReference>
<proteinExistence type="predicted"/>
<dbReference type="Pfam" id="PF17571">
    <property type="entry name" value="DUF5477"/>
    <property type="match status" value="1"/>
</dbReference>
<accession>A0A2S2HFK2</accession>
<protein>
    <submittedName>
        <fullName evidence="1">Uncharacterized protein</fullName>
    </submittedName>
</protein>